<gene>
    <name evidence="2" type="ORF">Pla52o_42360</name>
</gene>
<dbReference type="OrthoDB" id="279735at2"/>
<comment type="caution">
    <text evidence="2">The sequence shown here is derived from an EMBL/GenBank/DDBJ whole genome shotgun (WGS) entry which is preliminary data.</text>
</comment>
<evidence type="ECO:0000313" key="3">
    <source>
        <dbReference type="Proteomes" id="UP000316304"/>
    </source>
</evidence>
<keyword evidence="3" id="KW-1185">Reference proteome</keyword>
<dbReference type="AlphaFoldDB" id="A0A5C6CAT5"/>
<dbReference type="InterPro" id="IPR039498">
    <property type="entry name" value="NTP_transf_5"/>
</dbReference>
<reference evidence="2 3" key="1">
    <citation type="submission" date="2019-02" db="EMBL/GenBank/DDBJ databases">
        <title>Deep-cultivation of Planctomycetes and their phenomic and genomic characterization uncovers novel biology.</title>
        <authorList>
            <person name="Wiegand S."/>
            <person name="Jogler M."/>
            <person name="Boedeker C."/>
            <person name="Pinto D."/>
            <person name="Vollmers J."/>
            <person name="Rivas-Marin E."/>
            <person name="Kohn T."/>
            <person name="Peeters S.H."/>
            <person name="Heuer A."/>
            <person name="Rast P."/>
            <person name="Oberbeckmann S."/>
            <person name="Bunk B."/>
            <person name="Jeske O."/>
            <person name="Meyerdierks A."/>
            <person name="Storesund J.E."/>
            <person name="Kallscheuer N."/>
            <person name="Luecker S."/>
            <person name="Lage O.M."/>
            <person name="Pohl T."/>
            <person name="Merkel B.J."/>
            <person name="Hornburger P."/>
            <person name="Mueller R.-W."/>
            <person name="Bruemmer F."/>
            <person name="Labrenz M."/>
            <person name="Spormann A.M."/>
            <person name="Op Den Camp H."/>
            <person name="Overmann J."/>
            <person name="Amann R."/>
            <person name="Jetten M.S.M."/>
            <person name="Mascher T."/>
            <person name="Medema M.H."/>
            <person name="Devos D.P."/>
            <person name="Kaster A.-K."/>
            <person name="Ovreas L."/>
            <person name="Rohde M."/>
            <person name="Galperin M.Y."/>
            <person name="Jogler C."/>
        </authorList>
    </citation>
    <scope>NUCLEOTIDE SEQUENCE [LARGE SCALE GENOMIC DNA]</scope>
    <source>
        <strain evidence="2 3">Pla52o</strain>
    </source>
</reference>
<accession>A0A5C6CAT5</accession>
<evidence type="ECO:0000313" key="2">
    <source>
        <dbReference type="EMBL" id="TWU21202.1"/>
    </source>
</evidence>
<sequence>MLKIADVTLDELATRLRNEGIGLRFGPYTFRIQSELPLIAQAVHVLHGDHPLVPPYEFSDFRMRLDPRFERGRRMVVATVNGHIWQAWPRRLTVAGMEWVCSWCFFRASHRHLAIHGASALIPGSENQTLVFPGNSGAGKSTLASTLMMCGWGLLSDEISMFDLDDLTLTALGRPTILKGHSLELISERYGSDAVFGPYGRIVDPPVQIAHLRSTAKSHALRGKSFSPAAIVFPRRGPGQRLELKPVTPGGLFTRLNQFGINYRQLGESGFQATVRLAKHVPAFELFYDEAADAERFLRDHDWNEVAIAATERSDPKRSVHESPGRNRPCASTAALSAADPVSVCTKVSAAPPRGVAANADIWNEDLTQMIDLLRGRVPLESVSLPQWDALTLVASHTGLLSRVAWRARESAAWEWIPAPARSRLEHEIQSTRFNDITFGFELRQLKTALAAVDDPVVLLKGVAYLAAAMPWAGGRRTNDVDLLVSEAALPRVEAALRRVGYAVDDDLSEADCRYYRRWLHELAPLKHAYRRIEVDVHFRLLPISDPRSFVADELIARSIRLPDSPFSILDRVDRVLHSALNLARTGEFQRAFRDLWDISCMIEQPCDLAGAQSGERSDTAPFDWQELIRRTCELQLGMPVACMLSLAMELLQLDCPAEVIEQMSGGSVQRLRRQWIYRTMRVAAIPAGPDFRSRKRCFALWSLEHYPLPKMRTWLDPLTWTKRIAFTKDD</sequence>
<dbReference type="Pfam" id="PF14907">
    <property type="entry name" value="NTP_transf_5"/>
    <property type="match status" value="1"/>
</dbReference>
<dbReference type="Gene3D" id="3.40.50.300">
    <property type="entry name" value="P-loop containing nucleotide triphosphate hydrolases"/>
    <property type="match status" value="1"/>
</dbReference>
<dbReference type="InterPro" id="IPR027417">
    <property type="entry name" value="P-loop_NTPase"/>
</dbReference>
<protein>
    <submittedName>
        <fullName evidence="2">Uncharacterized protein</fullName>
    </submittedName>
</protein>
<proteinExistence type="predicted"/>
<feature type="compositionally biased region" description="Basic and acidic residues" evidence="1">
    <location>
        <begin position="312"/>
        <end position="325"/>
    </location>
</feature>
<dbReference type="Proteomes" id="UP000316304">
    <property type="component" value="Unassembled WGS sequence"/>
</dbReference>
<dbReference type="SUPFAM" id="SSF53795">
    <property type="entry name" value="PEP carboxykinase-like"/>
    <property type="match status" value="1"/>
</dbReference>
<evidence type="ECO:0000256" key="1">
    <source>
        <dbReference type="SAM" id="MobiDB-lite"/>
    </source>
</evidence>
<feature type="region of interest" description="Disordered" evidence="1">
    <location>
        <begin position="312"/>
        <end position="333"/>
    </location>
</feature>
<dbReference type="RefSeq" id="WP_146596293.1">
    <property type="nucleotide sequence ID" value="NZ_SJPT01000007.1"/>
</dbReference>
<name>A0A5C6CAT5_9BACT</name>
<dbReference type="EMBL" id="SJPT01000007">
    <property type="protein sequence ID" value="TWU21202.1"/>
    <property type="molecule type" value="Genomic_DNA"/>
</dbReference>
<organism evidence="2 3">
    <name type="scientific">Novipirellula galeiformis</name>
    <dbReference type="NCBI Taxonomy" id="2528004"/>
    <lineage>
        <taxon>Bacteria</taxon>
        <taxon>Pseudomonadati</taxon>
        <taxon>Planctomycetota</taxon>
        <taxon>Planctomycetia</taxon>
        <taxon>Pirellulales</taxon>
        <taxon>Pirellulaceae</taxon>
        <taxon>Novipirellula</taxon>
    </lineage>
</organism>